<feature type="region of interest" description="Disordered" evidence="6">
    <location>
        <begin position="1"/>
        <end position="112"/>
    </location>
</feature>
<evidence type="ECO:0000256" key="1">
    <source>
        <dbReference type="ARBA" id="ARBA00004651"/>
    </source>
</evidence>
<accession>A0A1M7PEZ7</accession>
<feature type="transmembrane region" description="Helical" evidence="7">
    <location>
        <begin position="615"/>
        <end position="633"/>
    </location>
</feature>
<evidence type="ECO:0000256" key="5">
    <source>
        <dbReference type="ARBA" id="ARBA00023136"/>
    </source>
</evidence>
<evidence type="ECO:0000256" key="2">
    <source>
        <dbReference type="ARBA" id="ARBA00022475"/>
    </source>
</evidence>
<feature type="transmembrane region" description="Helical" evidence="7">
    <location>
        <begin position="639"/>
        <end position="656"/>
    </location>
</feature>
<sequence>MAGTGDGSGSDPEQQEPGRRADRRLAGKHRFKPGTSGSAGRLDRPEEDVPAEGAETVSSEQNVIPAGPAIRSSRPGFSRPNWTRPEAYGFDPSGPVGGPLGSSSGSHRKRQGRCREEQGLLWGGFSLSAGILTYFSLPEEPSAPVLFCALFVLASWAIWRYRTRGLNLAVLLGLWFCTGFAAGSFRTAYVAAPRLEAARTLDVHGVVTEREQSSSGPRLIVDVLEAGSRGRMAPPGRQERGNVIPARIRLSIPDASTVRAGDHVRLKARLFPPSSPIRPGGYDFSFSAYFSGIGATGFTYGKPEVIGEPPSIGLRRTLEELRQALAARIRQSLSPGDPAELAVALLVGERAGLSDKAEESLRAAGLAHVLAISGLHMGLFAGGAYAAVLLILAMIEPLALRFPLHKIAAGVALLAASFYLLLSGASVSTQRAFIMISLVFLGILTSRRGLTLHSVALAGIALLLVRPEQLFHPGFQMSFASVICLVAVYSQWTDSRLRKLAGGERAEMRNLPLRLVLTPLFWLFGVLATTAIAGLATGIIGAHHFGRIASYGMIGNLLGMPLVSLIIMPMGVLALALMPLGLSALPLFAMEKGLSMLLAVASFTQSLEDGRGSVVPPGASATLFLTSGLFWLLLARGRWRWISPGLIAVGLAFLVIERPADVQIADSGATVAARDREGSLRISSARASFAGEMWLQAEGVSPDLLKSRKMAADQAACDETGCVYRAYPPGNAEDRRNWAGLGLALFGLGSAAEQGAVDKLELEQVVIGKNSETESREERVRALLVALPRTVEALELDCRLADVVVTDLDVPADCAASFVIGGKDRKDLGALSFWLETPFLGKTEALSGADGGERDRIEDGLEGDGLTGVLQGDASENSGGSKAPQRTVISAWRGAKTRPPRPWHQ</sequence>
<dbReference type="InterPro" id="IPR004477">
    <property type="entry name" value="ComEC_N"/>
</dbReference>
<dbReference type="InterPro" id="IPR052159">
    <property type="entry name" value="Competence_DNA_uptake"/>
</dbReference>
<feature type="transmembrane region" description="Helical" evidence="7">
    <location>
        <begin position="166"/>
        <end position="185"/>
    </location>
</feature>
<keyword evidence="2" id="KW-1003">Cell membrane</keyword>
<dbReference type="EMBL" id="FRBW01000007">
    <property type="protein sequence ID" value="SHN15625.1"/>
    <property type="molecule type" value="Genomic_DNA"/>
</dbReference>
<dbReference type="PANTHER" id="PTHR30619:SF1">
    <property type="entry name" value="RECOMBINATION PROTEIN 2"/>
    <property type="match status" value="1"/>
</dbReference>
<dbReference type="STRING" id="735517.SAMN05444272_4380"/>
<name>A0A1M7PEZ7_9HYPH</name>
<keyword evidence="5 7" id="KW-0472">Membrane</keyword>
<dbReference type="InterPro" id="IPR025405">
    <property type="entry name" value="DUF4131"/>
</dbReference>
<feature type="transmembrane region" description="Helical" evidence="7">
    <location>
        <begin position="143"/>
        <end position="159"/>
    </location>
</feature>
<feature type="domain" description="ComEC/Rec2-related protein" evidence="8">
    <location>
        <begin position="345"/>
        <end position="638"/>
    </location>
</feature>
<feature type="compositionally biased region" description="Basic and acidic residues" evidence="6">
    <location>
        <begin position="16"/>
        <end position="25"/>
    </location>
</feature>
<evidence type="ECO:0000259" key="8">
    <source>
        <dbReference type="Pfam" id="PF03772"/>
    </source>
</evidence>
<feature type="region of interest" description="Disordered" evidence="6">
    <location>
        <begin position="845"/>
        <end position="905"/>
    </location>
</feature>
<feature type="transmembrane region" description="Helical" evidence="7">
    <location>
        <begin position="432"/>
        <end position="465"/>
    </location>
</feature>
<dbReference type="Pfam" id="PF13567">
    <property type="entry name" value="DUF4131"/>
    <property type="match status" value="1"/>
</dbReference>
<feature type="transmembrane region" description="Helical" evidence="7">
    <location>
        <begin position="369"/>
        <end position="395"/>
    </location>
</feature>
<evidence type="ECO:0000256" key="3">
    <source>
        <dbReference type="ARBA" id="ARBA00022692"/>
    </source>
</evidence>
<evidence type="ECO:0000256" key="6">
    <source>
        <dbReference type="SAM" id="MobiDB-lite"/>
    </source>
</evidence>
<dbReference type="Proteomes" id="UP000186002">
    <property type="component" value="Unassembled WGS sequence"/>
</dbReference>
<feature type="transmembrane region" description="Helical" evidence="7">
    <location>
        <begin position="119"/>
        <end position="137"/>
    </location>
</feature>
<dbReference type="AlphaFoldDB" id="A0A1M7PEZ7"/>
<feature type="transmembrane region" description="Helical" evidence="7">
    <location>
        <begin position="520"/>
        <end position="542"/>
    </location>
</feature>
<evidence type="ECO:0000259" key="9">
    <source>
        <dbReference type="Pfam" id="PF13567"/>
    </source>
</evidence>
<feature type="transmembrane region" description="Helical" evidence="7">
    <location>
        <begin position="407"/>
        <end position="426"/>
    </location>
</feature>
<dbReference type="GO" id="GO:0005886">
    <property type="term" value="C:plasma membrane"/>
    <property type="evidence" value="ECO:0007669"/>
    <property type="project" value="UniProtKB-SubCell"/>
</dbReference>
<evidence type="ECO:0000256" key="7">
    <source>
        <dbReference type="SAM" id="Phobius"/>
    </source>
</evidence>
<keyword evidence="11" id="KW-1185">Reference proteome</keyword>
<keyword evidence="4 7" id="KW-1133">Transmembrane helix</keyword>
<evidence type="ECO:0000256" key="4">
    <source>
        <dbReference type="ARBA" id="ARBA00022989"/>
    </source>
</evidence>
<gene>
    <name evidence="10" type="ORF">SAMN05444272_4380</name>
</gene>
<keyword evidence="3 7" id="KW-0812">Transmembrane</keyword>
<organism evidence="10 11">
    <name type="scientific">Roseibium suaedae</name>
    <dbReference type="NCBI Taxonomy" id="735517"/>
    <lineage>
        <taxon>Bacteria</taxon>
        <taxon>Pseudomonadati</taxon>
        <taxon>Pseudomonadota</taxon>
        <taxon>Alphaproteobacteria</taxon>
        <taxon>Hyphomicrobiales</taxon>
        <taxon>Stappiaceae</taxon>
        <taxon>Roseibium</taxon>
    </lineage>
</organism>
<evidence type="ECO:0000313" key="10">
    <source>
        <dbReference type="EMBL" id="SHN15625.1"/>
    </source>
</evidence>
<dbReference type="NCBIfam" id="TIGR00360">
    <property type="entry name" value="ComEC_N-term"/>
    <property type="match status" value="1"/>
</dbReference>
<comment type="subcellular location">
    <subcellularLocation>
        <location evidence="1">Cell membrane</location>
        <topology evidence="1">Multi-pass membrane protein</topology>
    </subcellularLocation>
</comment>
<protein>
    <submittedName>
        <fullName evidence="10">Competence protein ComEC</fullName>
    </submittedName>
</protein>
<feature type="transmembrane region" description="Helical" evidence="7">
    <location>
        <begin position="554"/>
        <end position="578"/>
    </location>
</feature>
<dbReference type="PANTHER" id="PTHR30619">
    <property type="entry name" value="DNA INTERNALIZATION/COMPETENCE PROTEIN COMEC/REC2"/>
    <property type="match status" value="1"/>
</dbReference>
<feature type="compositionally biased region" description="Basic residues" evidence="6">
    <location>
        <begin position="895"/>
        <end position="905"/>
    </location>
</feature>
<feature type="domain" description="DUF4131" evidence="9">
    <location>
        <begin position="140"/>
        <end position="302"/>
    </location>
</feature>
<evidence type="ECO:0000313" key="11">
    <source>
        <dbReference type="Proteomes" id="UP000186002"/>
    </source>
</evidence>
<proteinExistence type="predicted"/>
<feature type="transmembrane region" description="Helical" evidence="7">
    <location>
        <begin position="474"/>
        <end position="492"/>
    </location>
</feature>
<dbReference type="Pfam" id="PF03772">
    <property type="entry name" value="Competence"/>
    <property type="match status" value="1"/>
</dbReference>
<reference evidence="10 11" key="1">
    <citation type="submission" date="2016-11" db="EMBL/GenBank/DDBJ databases">
        <authorList>
            <person name="Jaros S."/>
            <person name="Januszkiewicz K."/>
            <person name="Wedrychowicz H."/>
        </authorList>
    </citation>
    <scope>NUCLEOTIDE SEQUENCE [LARGE SCALE GENOMIC DNA]</scope>
    <source>
        <strain evidence="10 11">DSM 22153</strain>
    </source>
</reference>